<gene>
    <name evidence="8" type="primary">petH_1</name>
    <name evidence="8" type="ORF">MSj_00071</name>
</gene>
<evidence type="ECO:0000256" key="4">
    <source>
        <dbReference type="ARBA" id="ARBA00023078"/>
    </source>
</evidence>
<dbReference type="GO" id="GO:0030089">
    <property type="term" value="C:phycobilisome"/>
    <property type="evidence" value="ECO:0007669"/>
    <property type="project" value="UniProtKB-UniRule"/>
</dbReference>
<dbReference type="GO" id="GO:0004324">
    <property type="term" value="F:ferredoxin-NADP+ reductase activity"/>
    <property type="evidence" value="ECO:0007669"/>
    <property type="project" value="UniProtKB-EC"/>
</dbReference>
<keyword evidence="8" id="KW-0560">Oxidoreductase</keyword>
<reference evidence="8 9" key="1">
    <citation type="journal article" date="2018" name="Front. Microbiol.">
        <title>Adaptation of the Freshwater Bloom-Forming Cyanobacterium Microcystis aeruginosa to Brackish Water Is Driven by Recent Horizontal Transfer of Sucrose Genes.</title>
        <authorList>
            <person name="Tanabe Y."/>
            <person name="Hodoki Y."/>
            <person name="Sano T."/>
            <person name="Tada K."/>
            <person name="Watanabe M.M."/>
        </authorList>
    </citation>
    <scope>NUCLEOTIDE SEQUENCE [LARGE SCALE GENOMIC DNA]</scope>
    <source>
        <strain evidence="8 9">Sj</strain>
    </source>
</reference>
<evidence type="ECO:0000259" key="7">
    <source>
        <dbReference type="PROSITE" id="PS51441"/>
    </source>
</evidence>
<evidence type="ECO:0000256" key="5">
    <source>
        <dbReference type="ARBA" id="ARBA00023136"/>
    </source>
</evidence>
<protein>
    <submittedName>
        <fullName evidence="8">Ferredoxin-NADP reductase</fullName>
        <ecNumber evidence="8">1.18.1.2</ecNumber>
    </submittedName>
</protein>
<evidence type="ECO:0000256" key="1">
    <source>
        <dbReference type="ARBA" id="ARBA00004445"/>
    </source>
</evidence>
<dbReference type="InterPro" id="IPR008213">
    <property type="entry name" value="CpcD-like_dom"/>
</dbReference>
<evidence type="ECO:0000313" key="8">
    <source>
        <dbReference type="EMBL" id="GBL08598.1"/>
    </source>
</evidence>
<dbReference type="EMBL" id="BDSG01000001">
    <property type="protein sequence ID" value="GBL08598.1"/>
    <property type="molecule type" value="Genomic_DNA"/>
</dbReference>
<feature type="domain" description="CpcD-like" evidence="7">
    <location>
        <begin position="35"/>
        <end position="87"/>
    </location>
</feature>
<comment type="subcellular location">
    <subcellularLocation>
        <location evidence="1">Cellular thylakoid membrane</location>
        <topology evidence="1">Peripheral membrane protein</topology>
        <orientation evidence="1">Cytoplasmic side</orientation>
    </subcellularLocation>
</comment>
<dbReference type="EC" id="1.18.1.2" evidence="8"/>
<dbReference type="Proteomes" id="UP000248272">
    <property type="component" value="Unassembled WGS sequence"/>
</dbReference>
<accession>A0A2Z6URV4</accession>
<keyword evidence="2" id="KW-0042">Antenna complex</keyword>
<evidence type="ECO:0000256" key="6">
    <source>
        <dbReference type="PROSITE-ProRule" id="PRU00771"/>
    </source>
</evidence>
<dbReference type="SMART" id="SM01094">
    <property type="entry name" value="CpcD"/>
    <property type="match status" value="1"/>
</dbReference>
<comment type="caution">
    <text evidence="8">The sequence shown here is derived from an EMBL/GenBank/DDBJ whole genome shotgun (WGS) entry which is preliminary data.</text>
</comment>
<dbReference type="PROSITE" id="PS51441">
    <property type="entry name" value="CPCD_LIKE"/>
    <property type="match status" value="1"/>
</dbReference>
<dbReference type="InterPro" id="IPR014945">
    <property type="entry name" value="DUF1816"/>
</dbReference>
<sequence length="163" mass="18448">MILLESSAQSSVCFLTLTPKENLFCMLEANNQGENQIFLYEVVFSGSSGSLPQRFSRTVLRIPKSRMSQETQRLLRQGAKILSIKPLDPETVSIKPTSPPQPWWVEITTTQPKCLYYFGPFESFSEALSHQSGYIEDLQSESAVGINSEIKQCQPEVLTQEYF</sequence>
<keyword evidence="5" id="KW-0472">Membrane</keyword>
<evidence type="ECO:0000256" key="2">
    <source>
        <dbReference type="ARBA" id="ARBA00022549"/>
    </source>
</evidence>
<dbReference type="Pfam" id="PF08846">
    <property type="entry name" value="DUF1816"/>
    <property type="match status" value="1"/>
</dbReference>
<organism evidence="8 9">
    <name type="scientific">Microcystis aeruginosa Sj</name>
    <dbReference type="NCBI Taxonomy" id="1979544"/>
    <lineage>
        <taxon>Bacteria</taxon>
        <taxon>Bacillati</taxon>
        <taxon>Cyanobacteriota</taxon>
        <taxon>Cyanophyceae</taxon>
        <taxon>Oscillatoriophycideae</taxon>
        <taxon>Chroococcales</taxon>
        <taxon>Microcystaceae</taxon>
        <taxon>Microcystis</taxon>
    </lineage>
</organism>
<proteinExistence type="predicted"/>
<keyword evidence="4" id="KW-0793">Thylakoid</keyword>
<evidence type="ECO:0000256" key="3">
    <source>
        <dbReference type="ARBA" id="ARBA00022738"/>
    </source>
</evidence>
<evidence type="ECO:0000313" key="9">
    <source>
        <dbReference type="Proteomes" id="UP000248272"/>
    </source>
</evidence>
<dbReference type="Pfam" id="PF01383">
    <property type="entry name" value="CpcD"/>
    <property type="match status" value="1"/>
</dbReference>
<dbReference type="AlphaFoldDB" id="A0A2Z6URV4"/>
<name>A0A2Z6URV4_MICAE</name>
<dbReference type="GO" id="GO:0031676">
    <property type="term" value="C:plasma membrane-derived thylakoid membrane"/>
    <property type="evidence" value="ECO:0007669"/>
    <property type="project" value="UniProtKB-SubCell"/>
</dbReference>
<keyword evidence="3 6" id="KW-0605">Phycobilisome</keyword>